<evidence type="ECO:0000313" key="14">
    <source>
        <dbReference type="EMBL" id="GAG03381.1"/>
    </source>
</evidence>
<evidence type="ECO:0000256" key="8">
    <source>
        <dbReference type="ARBA" id="ARBA00022777"/>
    </source>
</evidence>
<accession>X0VS53</accession>
<comment type="catalytic activity">
    <reaction evidence="1">
        <text>ATP + protein L-histidine = ADP + protein N-phospho-L-histidine.</text>
        <dbReference type="EC" id="2.7.13.3"/>
    </reaction>
</comment>
<dbReference type="PANTHER" id="PTHR43711:SF1">
    <property type="entry name" value="HISTIDINE KINASE 1"/>
    <property type="match status" value="1"/>
</dbReference>
<dbReference type="FunFam" id="3.30.565.10:FF:000023">
    <property type="entry name" value="PAS domain-containing sensor histidine kinase"/>
    <property type="match status" value="1"/>
</dbReference>
<organism evidence="14">
    <name type="scientific">marine sediment metagenome</name>
    <dbReference type="NCBI Taxonomy" id="412755"/>
    <lineage>
        <taxon>unclassified sequences</taxon>
        <taxon>metagenomes</taxon>
        <taxon>ecological metagenomes</taxon>
    </lineage>
</organism>
<protein>
    <recommendedName>
        <fullName evidence="3">histidine kinase</fullName>
        <ecNumber evidence="3">2.7.13.3</ecNumber>
    </recommendedName>
</protein>
<comment type="caution">
    <text evidence="14">The sequence shown here is derived from an EMBL/GenBank/DDBJ whole genome shotgun (WGS) entry which is preliminary data.</text>
</comment>
<keyword evidence="6" id="KW-0808">Transferase</keyword>
<keyword evidence="4" id="KW-1003">Cell membrane</keyword>
<reference evidence="14" key="1">
    <citation type="journal article" date="2014" name="Front. Microbiol.">
        <title>High frequency of phylogenetically diverse reductive dehalogenase-homologous genes in deep subseafloor sedimentary metagenomes.</title>
        <authorList>
            <person name="Kawai M."/>
            <person name="Futagami T."/>
            <person name="Toyoda A."/>
            <person name="Takaki Y."/>
            <person name="Nishi S."/>
            <person name="Hori S."/>
            <person name="Arai W."/>
            <person name="Tsubouchi T."/>
            <person name="Morono Y."/>
            <person name="Uchiyama I."/>
            <person name="Ito T."/>
            <person name="Fujiyama A."/>
            <person name="Inagaki F."/>
            <person name="Takami H."/>
        </authorList>
    </citation>
    <scope>NUCLEOTIDE SEQUENCE</scope>
    <source>
        <strain evidence="14">Expedition CK06-06</strain>
    </source>
</reference>
<dbReference type="SMART" id="SM00387">
    <property type="entry name" value="HATPase_c"/>
    <property type="match status" value="1"/>
</dbReference>
<feature type="region of interest" description="Disordered" evidence="12">
    <location>
        <begin position="152"/>
        <end position="174"/>
    </location>
</feature>
<dbReference type="AlphaFoldDB" id="X0VS53"/>
<dbReference type="GO" id="GO:0004673">
    <property type="term" value="F:protein histidine kinase activity"/>
    <property type="evidence" value="ECO:0007669"/>
    <property type="project" value="UniProtKB-EC"/>
</dbReference>
<dbReference type="PRINTS" id="PR00344">
    <property type="entry name" value="BCTRLSENSOR"/>
</dbReference>
<evidence type="ECO:0000256" key="9">
    <source>
        <dbReference type="ARBA" id="ARBA00022840"/>
    </source>
</evidence>
<evidence type="ECO:0000256" key="10">
    <source>
        <dbReference type="ARBA" id="ARBA00023012"/>
    </source>
</evidence>
<dbReference type="EMBL" id="BARS01020102">
    <property type="protein sequence ID" value="GAG03381.1"/>
    <property type="molecule type" value="Genomic_DNA"/>
</dbReference>
<dbReference type="InterPro" id="IPR005467">
    <property type="entry name" value="His_kinase_dom"/>
</dbReference>
<comment type="subcellular location">
    <subcellularLocation>
        <location evidence="2">Cell membrane</location>
    </subcellularLocation>
</comment>
<dbReference type="PROSITE" id="PS50109">
    <property type="entry name" value="HIS_KIN"/>
    <property type="match status" value="1"/>
</dbReference>
<keyword evidence="7" id="KW-0547">Nucleotide-binding</keyword>
<dbReference type="InterPro" id="IPR050736">
    <property type="entry name" value="Sensor_HK_Regulatory"/>
</dbReference>
<proteinExistence type="predicted"/>
<sequence>ENVLSFAKMEEGREEFEFELVDIVKLLKNLVSTIQDRIRHEGFEIRMELENSLPSLKADSAAISQAITNLIDNAIKYSGGAKKMIVSAYKGDQFLDIAVKDFGVGIKKDEIDRVFDRFYRGGDELIRTVKGSGLGLTLVKQILEAHRGSVHVESEPGQGSTFSIRLPLQERRDT</sequence>
<evidence type="ECO:0000256" key="4">
    <source>
        <dbReference type="ARBA" id="ARBA00022475"/>
    </source>
</evidence>
<evidence type="ECO:0000256" key="2">
    <source>
        <dbReference type="ARBA" id="ARBA00004236"/>
    </source>
</evidence>
<dbReference type="SUPFAM" id="SSF55874">
    <property type="entry name" value="ATPase domain of HSP90 chaperone/DNA topoisomerase II/histidine kinase"/>
    <property type="match status" value="1"/>
</dbReference>
<dbReference type="Gene3D" id="3.30.565.10">
    <property type="entry name" value="Histidine kinase-like ATPase, C-terminal domain"/>
    <property type="match status" value="1"/>
</dbReference>
<dbReference type="CDD" id="cd00075">
    <property type="entry name" value="HATPase"/>
    <property type="match status" value="1"/>
</dbReference>
<evidence type="ECO:0000256" key="1">
    <source>
        <dbReference type="ARBA" id="ARBA00000085"/>
    </source>
</evidence>
<dbReference type="GO" id="GO:0000160">
    <property type="term" value="P:phosphorelay signal transduction system"/>
    <property type="evidence" value="ECO:0007669"/>
    <property type="project" value="UniProtKB-KW"/>
</dbReference>
<dbReference type="Pfam" id="PF02518">
    <property type="entry name" value="HATPase_c"/>
    <property type="match status" value="1"/>
</dbReference>
<name>X0VS53_9ZZZZ</name>
<dbReference type="InterPro" id="IPR036890">
    <property type="entry name" value="HATPase_C_sf"/>
</dbReference>
<evidence type="ECO:0000256" key="12">
    <source>
        <dbReference type="SAM" id="MobiDB-lite"/>
    </source>
</evidence>
<keyword evidence="11" id="KW-0472">Membrane</keyword>
<evidence type="ECO:0000259" key="13">
    <source>
        <dbReference type="PROSITE" id="PS50109"/>
    </source>
</evidence>
<keyword evidence="10" id="KW-0902">Two-component regulatory system</keyword>
<feature type="domain" description="Histidine kinase" evidence="13">
    <location>
        <begin position="1"/>
        <end position="170"/>
    </location>
</feature>
<dbReference type="GO" id="GO:0005886">
    <property type="term" value="C:plasma membrane"/>
    <property type="evidence" value="ECO:0007669"/>
    <property type="project" value="UniProtKB-SubCell"/>
</dbReference>
<evidence type="ECO:0000256" key="5">
    <source>
        <dbReference type="ARBA" id="ARBA00022553"/>
    </source>
</evidence>
<evidence type="ECO:0000256" key="11">
    <source>
        <dbReference type="ARBA" id="ARBA00023136"/>
    </source>
</evidence>
<keyword evidence="5" id="KW-0597">Phosphoprotein</keyword>
<dbReference type="PANTHER" id="PTHR43711">
    <property type="entry name" value="TWO-COMPONENT HISTIDINE KINASE"/>
    <property type="match status" value="1"/>
</dbReference>
<dbReference type="InterPro" id="IPR003594">
    <property type="entry name" value="HATPase_dom"/>
</dbReference>
<feature type="non-terminal residue" evidence="14">
    <location>
        <position position="1"/>
    </location>
</feature>
<dbReference type="InterPro" id="IPR004358">
    <property type="entry name" value="Sig_transdc_His_kin-like_C"/>
</dbReference>
<keyword evidence="8" id="KW-0418">Kinase</keyword>
<keyword evidence="9" id="KW-0067">ATP-binding</keyword>
<evidence type="ECO:0000256" key="7">
    <source>
        <dbReference type="ARBA" id="ARBA00022741"/>
    </source>
</evidence>
<gene>
    <name evidence="14" type="ORF">S01H1_32464</name>
</gene>
<dbReference type="EC" id="2.7.13.3" evidence="3"/>
<evidence type="ECO:0000256" key="6">
    <source>
        <dbReference type="ARBA" id="ARBA00022679"/>
    </source>
</evidence>
<evidence type="ECO:0000256" key="3">
    <source>
        <dbReference type="ARBA" id="ARBA00012438"/>
    </source>
</evidence>
<dbReference type="GO" id="GO:0005524">
    <property type="term" value="F:ATP binding"/>
    <property type="evidence" value="ECO:0007669"/>
    <property type="project" value="UniProtKB-KW"/>
</dbReference>